<dbReference type="GO" id="GO:0008168">
    <property type="term" value="F:methyltransferase activity"/>
    <property type="evidence" value="ECO:0007669"/>
    <property type="project" value="InterPro"/>
</dbReference>
<dbReference type="GO" id="GO:0005763">
    <property type="term" value="C:mitochondrial small ribosomal subunit"/>
    <property type="evidence" value="ECO:0007669"/>
    <property type="project" value="TreeGrafter"/>
</dbReference>
<evidence type="ECO:0000313" key="9">
    <source>
        <dbReference type="Proteomes" id="UP001431783"/>
    </source>
</evidence>
<gene>
    <name evidence="8" type="ORF">WA026_013227</name>
</gene>
<dbReference type="GO" id="GO:0046872">
    <property type="term" value="F:metal ion binding"/>
    <property type="evidence" value="ECO:0007669"/>
    <property type="project" value="UniProtKB-KW"/>
</dbReference>
<comment type="subcellular location">
    <subcellularLocation>
        <location evidence="1">Mitochondrion</location>
    </subcellularLocation>
</comment>
<dbReference type="PANTHER" id="PTHR13184:SF5">
    <property type="entry name" value="METHYLTRANSFERASE-LIKE PROTEIN 17, MITOCHONDRIAL"/>
    <property type="match status" value="1"/>
</dbReference>
<keyword evidence="6" id="KW-0496">Mitochondrion</keyword>
<evidence type="ECO:0000256" key="7">
    <source>
        <dbReference type="ARBA" id="ARBA00045681"/>
    </source>
</evidence>
<keyword evidence="5" id="KW-0411">Iron-sulfur</keyword>
<evidence type="ECO:0000256" key="3">
    <source>
        <dbReference type="ARBA" id="ARBA00022946"/>
    </source>
</evidence>
<comment type="function">
    <text evidence="7">Mitochondrial ribosome (mitoribosome) assembly factor. Binds at the interface of the head and body domains of the mitochondrial small ribosomal subunit (mt-SSU), occluding the mRNA channel and preventing compaction of the head domain towards the body. Probable inactive methyltransferase: retains the characteristic folding and ability to bind S-adenosyl-L-methionine, but it probably lost its methyltransferase activity.</text>
</comment>
<evidence type="ECO:0000256" key="4">
    <source>
        <dbReference type="ARBA" id="ARBA00023004"/>
    </source>
</evidence>
<organism evidence="8 9">
    <name type="scientific">Henosepilachna vigintioctopunctata</name>
    <dbReference type="NCBI Taxonomy" id="420089"/>
    <lineage>
        <taxon>Eukaryota</taxon>
        <taxon>Metazoa</taxon>
        <taxon>Ecdysozoa</taxon>
        <taxon>Arthropoda</taxon>
        <taxon>Hexapoda</taxon>
        <taxon>Insecta</taxon>
        <taxon>Pterygota</taxon>
        <taxon>Neoptera</taxon>
        <taxon>Endopterygota</taxon>
        <taxon>Coleoptera</taxon>
        <taxon>Polyphaga</taxon>
        <taxon>Cucujiformia</taxon>
        <taxon>Coccinelloidea</taxon>
        <taxon>Coccinellidae</taxon>
        <taxon>Epilachninae</taxon>
        <taxon>Epilachnini</taxon>
        <taxon>Henosepilachna</taxon>
    </lineage>
</organism>
<evidence type="ECO:0000256" key="2">
    <source>
        <dbReference type="ARBA" id="ARBA00022723"/>
    </source>
</evidence>
<evidence type="ECO:0000313" key="8">
    <source>
        <dbReference type="EMBL" id="KAK9880896.1"/>
    </source>
</evidence>
<dbReference type="PANTHER" id="PTHR13184">
    <property type="entry name" value="37S RIBOSOMAL PROTEIN S22"/>
    <property type="match status" value="1"/>
</dbReference>
<dbReference type="Proteomes" id="UP001431783">
    <property type="component" value="Unassembled WGS sequence"/>
</dbReference>
<dbReference type="GO" id="GO:0006412">
    <property type="term" value="P:translation"/>
    <property type="evidence" value="ECO:0007669"/>
    <property type="project" value="InterPro"/>
</dbReference>
<dbReference type="Pfam" id="PF09243">
    <property type="entry name" value="Rsm22"/>
    <property type="match status" value="1"/>
</dbReference>
<dbReference type="GO" id="GO:0051536">
    <property type="term" value="F:iron-sulfur cluster binding"/>
    <property type="evidence" value="ECO:0007669"/>
    <property type="project" value="UniProtKB-KW"/>
</dbReference>
<comment type="caution">
    <text evidence="8">The sequence shown here is derived from an EMBL/GenBank/DDBJ whole genome shotgun (WGS) entry which is preliminary data.</text>
</comment>
<dbReference type="InterPro" id="IPR052571">
    <property type="entry name" value="Mt_RNA_Methyltransferase"/>
</dbReference>
<dbReference type="InterPro" id="IPR015324">
    <property type="entry name" value="Ribosomal_Rsm22-like"/>
</dbReference>
<name>A0AAW1UJ95_9CUCU</name>
<dbReference type="GO" id="GO:0003735">
    <property type="term" value="F:structural constituent of ribosome"/>
    <property type="evidence" value="ECO:0007669"/>
    <property type="project" value="TreeGrafter"/>
</dbReference>
<evidence type="ECO:0000256" key="1">
    <source>
        <dbReference type="ARBA" id="ARBA00004173"/>
    </source>
</evidence>
<accession>A0AAW1UJ95</accession>
<proteinExistence type="predicted"/>
<keyword evidence="4" id="KW-0408">Iron</keyword>
<dbReference type="EMBL" id="JARQZJ010000066">
    <property type="protein sequence ID" value="KAK9880896.1"/>
    <property type="molecule type" value="Genomic_DNA"/>
</dbReference>
<protein>
    <submittedName>
        <fullName evidence="8">Uncharacterized protein</fullName>
    </submittedName>
</protein>
<keyword evidence="3" id="KW-0809">Transit peptide</keyword>
<keyword evidence="9" id="KW-1185">Reference proteome</keyword>
<evidence type="ECO:0000256" key="5">
    <source>
        <dbReference type="ARBA" id="ARBA00023014"/>
    </source>
</evidence>
<dbReference type="AlphaFoldDB" id="A0AAW1UJ95"/>
<reference evidence="8 9" key="1">
    <citation type="submission" date="2023-03" db="EMBL/GenBank/DDBJ databases">
        <title>Genome insight into feeding habits of ladybird beetles.</title>
        <authorList>
            <person name="Li H.-S."/>
            <person name="Huang Y.-H."/>
            <person name="Pang H."/>
        </authorList>
    </citation>
    <scope>NUCLEOTIDE SEQUENCE [LARGE SCALE GENOMIC DNA]</scope>
    <source>
        <strain evidence="8">SYSU_2023b</strain>
        <tissue evidence="8">Whole body</tissue>
    </source>
</reference>
<sequence length="60" mass="7003">MELPSLKSRLENIRKLWNKTTKYLVIVEQGSNAGYKIINEVRDFILNLENSHVFSPVSIR</sequence>
<keyword evidence="2" id="KW-0479">Metal-binding</keyword>
<evidence type="ECO:0000256" key="6">
    <source>
        <dbReference type="ARBA" id="ARBA00023128"/>
    </source>
</evidence>